<dbReference type="STRING" id="402881.Plav_3593"/>
<feature type="domain" description="DUF3298" evidence="3">
    <location>
        <begin position="232"/>
        <end position="307"/>
    </location>
</feature>
<dbReference type="InterPro" id="IPR021729">
    <property type="entry name" value="DUF3298"/>
</dbReference>
<feature type="signal peptide" evidence="1">
    <location>
        <begin position="1"/>
        <end position="20"/>
    </location>
</feature>
<evidence type="ECO:0000259" key="3">
    <source>
        <dbReference type="Pfam" id="PF11738"/>
    </source>
</evidence>
<evidence type="ECO:0000256" key="1">
    <source>
        <dbReference type="SAM" id="SignalP"/>
    </source>
</evidence>
<dbReference type="InterPro" id="IPR009739">
    <property type="entry name" value="LprI-like_N"/>
</dbReference>
<dbReference type="RefSeq" id="WP_012112451.1">
    <property type="nucleotide sequence ID" value="NC_009719.1"/>
</dbReference>
<dbReference type="Gene3D" id="1.20.1270.180">
    <property type="match status" value="1"/>
</dbReference>
<evidence type="ECO:0000313" key="4">
    <source>
        <dbReference type="EMBL" id="ABS65191.1"/>
    </source>
</evidence>
<dbReference type="EMBL" id="CP000774">
    <property type="protein sequence ID" value="ABS65191.1"/>
    <property type="molecule type" value="Genomic_DNA"/>
</dbReference>
<dbReference type="HOGENOM" id="CLU_785099_0_0_5"/>
<keyword evidence="5" id="KW-1185">Reference proteome</keyword>
<protein>
    <submittedName>
        <fullName evidence="4">Uncharacterized protein</fullName>
    </submittedName>
</protein>
<dbReference type="Pfam" id="PF11738">
    <property type="entry name" value="DUF3298"/>
    <property type="match status" value="1"/>
</dbReference>
<dbReference type="PANTHER" id="PTHR37549">
    <property type="entry name" value="LIPOPROTEIN LPRI"/>
    <property type="match status" value="1"/>
</dbReference>
<dbReference type="Proteomes" id="UP000006377">
    <property type="component" value="Chromosome"/>
</dbReference>
<feature type="domain" description="Lysozyme inhibitor LprI-like N-terminal" evidence="2">
    <location>
        <begin position="25"/>
        <end position="96"/>
    </location>
</feature>
<organism evidence="4 5">
    <name type="scientific">Parvibaculum lavamentivorans (strain DS-1 / DSM 13023 / NCIMB 13966)</name>
    <dbReference type="NCBI Taxonomy" id="402881"/>
    <lineage>
        <taxon>Bacteria</taxon>
        <taxon>Pseudomonadati</taxon>
        <taxon>Pseudomonadota</taxon>
        <taxon>Alphaproteobacteria</taxon>
        <taxon>Hyphomicrobiales</taxon>
        <taxon>Parvibaculaceae</taxon>
        <taxon>Parvibaculum</taxon>
    </lineage>
</organism>
<dbReference type="KEGG" id="pla:Plav_3593"/>
<proteinExistence type="predicted"/>
<reference evidence="4 5" key="1">
    <citation type="journal article" date="2011" name="Stand. Genomic Sci.">
        <title>Complete genome sequence of Parvibaculum lavamentivorans type strain (DS-1(T)).</title>
        <authorList>
            <person name="Schleheck D."/>
            <person name="Weiss M."/>
            <person name="Pitluck S."/>
            <person name="Bruce D."/>
            <person name="Land M.L."/>
            <person name="Han S."/>
            <person name="Saunders E."/>
            <person name="Tapia R."/>
            <person name="Detter C."/>
            <person name="Brettin T."/>
            <person name="Han J."/>
            <person name="Woyke T."/>
            <person name="Goodwin L."/>
            <person name="Pennacchio L."/>
            <person name="Nolan M."/>
            <person name="Cook A.M."/>
            <person name="Kjelleberg S."/>
            <person name="Thomas T."/>
        </authorList>
    </citation>
    <scope>NUCLEOTIDE SEQUENCE [LARGE SCALE GENOMIC DNA]</scope>
    <source>
        <strain evidence="5">DS-1 / DSM 13023 / NCIMB 13966</strain>
    </source>
</reference>
<dbReference type="Pfam" id="PF07007">
    <property type="entry name" value="LprI"/>
    <property type="match status" value="1"/>
</dbReference>
<accession>A7HZ58</accession>
<dbReference type="Gene3D" id="3.90.640.20">
    <property type="entry name" value="Heat-shock cognate protein, ATPase"/>
    <property type="match status" value="1"/>
</dbReference>
<feature type="chain" id="PRO_5002709801" evidence="1">
    <location>
        <begin position="21"/>
        <end position="323"/>
    </location>
</feature>
<evidence type="ECO:0000313" key="5">
    <source>
        <dbReference type="Proteomes" id="UP000006377"/>
    </source>
</evidence>
<dbReference type="GO" id="GO:0005576">
    <property type="term" value="C:extracellular region"/>
    <property type="evidence" value="ECO:0007669"/>
    <property type="project" value="TreeGrafter"/>
</dbReference>
<keyword evidence="1" id="KW-0732">Signal</keyword>
<gene>
    <name evidence="4" type="ordered locus">Plav_3593</name>
</gene>
<dbReference type="InterPro" id="IPR037126">
    <property type="entry name" value="PdaC/RsiV-like_sf"/>
</dbReference>
<dbReference type="AlphaFoldDB" id="A7HZ58"/>
<dbReference type="eggNOG" id="COG4461">
    <property type="taxonomic scope" value="Bacteria"/>
</dbReference>
<dbReference type="InterPro" id="IPR052755">
    <property type="entry name" value="Lysozyme_Inhibitor_LprI"/>
</dbReference>
<evidence type="ECO:0000259" key="2">
    <source>
        <dbReference type="Pfam" id="PF07007"/>
    </source>
</evidence>
<name>A7HZ58_PARL1</name>
<dbReference type="PANTHER" id="PTHR37549:SF1">
    <property type="entry name" value="LIPOPROTEIN LPRI"/>
    <property type="match status" value="1"/>
</dbReference>
<sequence>MKIWLAVLFAAAFSAAPASAASFDCGKASSPREKAICSDEALSALDEEIAGAYASARAALSPRGAEILRKSQRSWLRFLDKACPRATAACLAPWMEDQAKFLAGAVVKKSGRTFLTTGEWTFIAPEKAGEEEIPGENEMRYRRQMSFMIDAPASEGERAFNKAIEKNREHLWNGFDGDTTMNASFTLHEATEDFVSLDMFGWEYPLGAAHGFGAATHLNFRLDEARPLVASDIFVKDGWQKLLADNAVEELTLIFGEMGLFDEGRQAIADMVGDPAHWVVTREGLGVNFPVYSVGPYAGGDNTVTTSWKQLQPWLAEDAVIGR</sequence>